<name>A0ABS9CQJ1_9RHOB</name>
<evidence type="ECO:0000256" key="6">
    <source>
        <dbReference type="RuleBase" id="RU361135"/>
    </source>
</evidence>
<protein>
    <recommendedName>
        <fullName evidence="6">Acyl-homoserine-lactone synthase</fullName>
        <ecNumber evidence="6">2.3.1.184</ecNumber>
    </recommendedName>
    <alternativeName>
        <fullName evidence="6">Autoinducer synthesis protein</fullName>
    </alternativeName>
</protein>
<reference evidence="7 8" key="1">
    <citation type="submission" date="2022-01" db="EMBL/GenBank/DDBJ databases">
        <title>Octadecabacter sp. nov., isolated from a marine alga.</title>
        <authorList>
            <person name="Jin M.S."/>
            <person name="Kim H.M."/>
            <person name="Han D.M."/>
            <person name="Jung J.J."/>
            <person name="Jeon C.O."/>
        </authorList>
    </citation>
    <scope>NUCLEOTIDE SEQUENCE [LARGE SCALE GENOMIC DNA]</scope>
    <source>
        <strain evidence="7 8">G9-8</strain>
    </source>
</reference>
<keyword evidence="2 6" id="KW-0808">Transferase</keyword>
<dbReference type="PRINTS" id="PR01549">
    <property type="entry name" value="AUTOINDCRSYN"/>
</dbReference>
<dbReference type="PANTHER" id="PTHR39322:SF1">
    <property type="entry name" value="ISOVALERYL-HOMOSERINE LACTONE SYNTHASE"/>
    <property type="match status" value="1"/>
</dbReference>
<dbReference type="InterPro" id="IPR016181">
    <property type="entry name" value="Acyl_CoA_acyltransferase"/>
</dbReference>
<dbReference type="Pfam" id="PF01839">
    <property type="entry name" value="FG-GAP"/>
    <property type="match status" value="1"/>
</dbReference>
<comment type="catalytic activity">
    <reaction evidence="6">
        <text>a fatty acyl-[ACP] + S-adenosyl-L-methionine = an N-acyl-L-homoserine lactone + S-methyl-5'-thioadenosine + holo-[ACP] + H(+)</text>
        <dbReference type="Rhea" id="RHEA:10096"/>
        <dbReference type="Rhea" id="RHEA-COMP:9685"/>
        <dbReference type="Rhea" id="RHEA-COMP:14125"/>
        <dbReference type="ChEBI" id="CHEBI:15378"/>
        <dbReference type="ChEBI" id="CHEBI:17509"/>
        <dbReference type="ChEBI" id="CHEBI:55474"/>
        <dbReference type="ChEBI" id="CHEBI:59789"/>
        <dbReference type="ChEBI" id="CHEBI:64479"/>
        <dbReference type="ChEBI" id="CHEBI:138651"/>
        <dbReference type="EC" id="2.3.1.184"/>
    </reaction>
</comment>
<dbReference type="SMART" id="SM00191">
    <property type="entry name" value="Int_alpha"/>
    <property type="match status" value="1"/>
</dbReference>
<dbReference type="InterPro" id="IPR018511">
    <property type="entry name" value="Hemolysin-typ_Ca-bd_CS"/>
</dbReference>
<dbReference type="EC" id="2.3.1.184" evidence="6"/>
<keyword evidence="8" id="KW-1185">Reference proteome</keyword>
<proteinExistence type="inferred from homology"/>
<organism evidence="7 8">
    <name type="scientific">Octadecabacter dasysiphoniae</name>
    <dbReference type="NCBI Taxonomy" id="2909341"/>
    <lineage>
        <taxon>Bacteria</taxon>
        <taxon>Pseudomonadati</taxon>
        <taxon>Pseudomonadota</taxon>
        <taxon>Alphaproteobacteria</taxon>
        <taxon>Rhodobacterales</taxon>
        <taxon>Roseobacteraceae</taxon>
        <taxon>Octadecabacter</taxon>
    </lineage>
</organism>
<dbReference type="Gene3D" id="3.40.630.30">
    <property type="match status" value="1"/>
</dbReference>
<evidence type="ECO:0000256" key="4">
    <source>
        <dbReference type="ARBA" id="ARBA00022929"/>
    </source>
</evidence>
<dbReference type="PANTHER" id="PTHR39322">
    <property type="entry name" value="ACYL-HOMOSERINE-LACTONE SYNTHASE"/>
    <property type="match status" value="1"/>
</dbReference>
<dbReference type="RefSeq" id="WP_235223577.1">
    <property type="nucleotide sequence ID" value="NZ_JAKGAQ010000001.1"/>
</dbReference>
<evidence type="ECO:0000313" key="8">
    <source>
        <dbReference type="Proteomes" id="UP001200557"/>
    </source>
</evidence>
<dbReference type="InterPro" id="IPR013517">
    <property type="entry name" value="FG-GAP"/>
</dbReference>
<dbReference type="PRINTS" id="PR00313">
    <property type="entry name" value="CABNDNGRPT"/>
</dbReference>
<evidence type="ECO:0000313" key="7">
    <source>
        <dbReference type="EMBL" id="MCF2869443.1"/>
    </source>
</evidence>
<dbReference type="Pfam" id="PF00353">
    <property type="entry name" value="HemolysinCabind"/>
    <property type="match status" value="1"/>
</dbReference>
<dbReference type="SUPFAM" id="SSF55729">
    <property type="entry name" value="Acyl-CoA N-acyltransferases (Nat)"/>
    <property type="match status" value="1"/>
</dbReference>
<dbReference type="Gene3D" id="2.150.10.10">
    <property type="entry name" value="Serralysin-like metalloprotease, C-terminal"/>
    <property type="match status" value="1"/>
</dbReference>
<accession>A0ABS9CQJ1</accession>
<dbReference type="SUPFAM" id="SSF51120">
    <property type="entry name" value="beta-Roll"/>
    <property type="match status" value="1"/>
</dbReference>
<dbReference type="InterPro" id="IPR001343">
    <property type="entry name" value="Hemolysn_Ca-bd"/>
</dbReference>
<evidence type="ECO:0000256" key="1">
    <source>
        <dbReference type="ARBA" id="ARBA00022654"/>
    </source>
</evidence>
<dbReference type="InterPro" id="IPR001690">
    <property type="entry name" value="Autoind_synthase"/>
</dbReference>
<comment type="caution">
    <text evidence="7">The sequence shown here is derived from an EMBL/GenBank/DDBJ whole genome shotgun (WGS) entry which is preliminary data.</text>
</comment>
<evidence type="ECO:0000256" key="2">
    <source>
        <dbReference type="ARBA" id="ARBA00022679"/>
    </source>
</evidence>
<keyword evidence="1 5" id="KW-0673">Quorum sensing</keyword>
<dbReference type="InterPro" id="IPR011049">
    <property type="entry name" value="Serralysin-like_metalloprot_C"/>
</dbReference>
<dbReference type="Proteomes" id="UP001200557">
    <property type="component" value="Unassembled WGS sequence"/>
</dbReference>
<gene>
    <name evidence="7" type="ORF">L0664_00035</name>
</gene>
<evidence type="ECO:0000256" key="3">
    <source>
        <dbReference type="ARBA" id="ARBA00022691"/>
    </source>
</evidence>
<dbReference type="PROSITE" id="PS51187">
    <property type="entry name" value="AUTOINDUCER_SYNTH_2"/>
    <property type="match status" value="1"/>
</dbReference>
<comment type="similarity">
    <text evidence="5 6">Belongs to the autoinducer synthase family.</text>
</comment>
<keyword evidence="3 6" id="KW-0949">S-adenosyl-L-methionine</keyword>
<dbReference type="EMBL" id="JAKGAQ010000001">
    <property type="protein sequence ID" value="MCF2869443.1"/>
    <property type="molecule type" value="Genomic_DNA"/>
</dbReference>
<dbReference type="Pfam" id="PF00765">
    <property type="entry name" value="Autoind_synth"/>
    <property type="match status" value="1"/>
</dbReference>
<evidence type="ECO:0000256" key="5">
    <source>
        <dbReference type="PROSITE-ProRule" id="PRU00533"/>
    </source>
</evidence>
<dbReference type="PROSITE" id="PS00330">
    <property type="entry name" value="HEMOLYSIN_CALCIUM"/>
    <property type="match status" value="2"/>
</dbReference>
<sequence length="332" mass="35269">MFTDRAAQFAKRLKWDVAVDKNGYERDQYDTINPIYVVIENDDGRHAGSLRLLPTTGRTMINEYFSSALEDGLIDCPRTWECTRFCLSPLASPRTAAVLFASAGRLMQELRITELVAVFDKIMLRKYRISGVAPEILGESHSGAATIFAGRWKFGKAQLIDLISVSGAGDVNGDGFDDLIVGAYRDDPNGSDSGASFVIFGGDFSGAATQIGTTGDDAMTGTVADDVIFAGTGDDTIDGGGGTDRISGGQGADIMTFRNLDGSTTVIDFDGAEGDRLDVSDFGFTDFAEFSAVVSADGPGGYDTRIDLDGDTVVILTDVSPDILTADHVILA</sequence>
<dbReference type="InterPro" id="IPR013519">
    <property type="entry name" value="Int_alpha_beta-p"/>
</dbReference>
<keyword evidence="4 5" id="KW-0071">Autoinducer synthesis</keyword>